<gene>
    <name evidence="1" type="ORF">OSB04_026765</name>
</gene>
<reference evidence="1" key="1">
    <citation type="submission" date="2023-03" db="EMBL/GenBank/DDBJ databases">
        <title>Chromosome-scale reference genome and RAD-based genetic map of yellow starthistle (Centaurea solstitialis) reveal putative structural variation and QTLs associated with invader traits.</title>
        <authorList>
            <person name="Reatini B."/>
            <person name="Cang F.A."/>
            <person name="Jiang Q."/>
            <person name="Mckibben M.T.W."/>
            <person name="Barker M.S."/>
            <person name="Rieseberg L.H."/>
            <person name="Dlugosch K.M."/>
        </authorList>
    </citation>
    <scope>NUCLEOTIDE SEQUENCE</scope>
    <source>
        <strain evidence="1">CAN-66</strain>
        <tissue evidence="1">Leaf</tissue>
    </source>
</reference>
<dbReference type="AlphaFoldDB" id="A0AA38W7J7"/>
<accession>A0AA38W7J7</accession>
<sequence length="74" mass="8394">MTFVNFQNKKSEKDLTPVIITKAYFCGSTDDMNVGEVLRNLIHLSAMILRLTDDLGTSSVIKRNLNFFMHMGPN</sequence>
<comment type="caution">
    <text evidence="1">The sequence shown here is derived from an EMBL/GenBank/DDBJ whole genome shotgun (WGS) entry which is preliminary data.</text>
</comment>
<name>A0AA38W7J7_9ASTR</name>
<keyword evidence="2" id="KW-1185">Reference proteome</keyword>
<evidence type="ECO:0000313" key="1">
    <source>
        <dbReference type="EMBL" id="KAJ9540259.1"/>
    </source>
</evidence>
<proteinExistence type="predicted"/>
<dbReference type="EMBL" id="JARYMX010000007">
    <property type="protein sequence ID" value="KAJ9540259.1"/>
    <property type="molecule type" value="Genomic_DNA"/>
</dbReference>
<organism evidence="1 2">
    <name type="scientific">Centaurea solstitialis</name>
    <name type="common">yellow star-thistle</name>
    <dbReference type="NCBI Taxonomy" id="347529"/>
    <lineage>
        <taxon>Eukaryota</taxon>
        <taxon>Viridiplantae</taxon>
        <taxon>Streptophyta</taxon>
        <taxon>Embryophyta</taxon>
        <taxon>Tracheophyta</taxon>
        <taxon>Spermatophyta</taxon>
        <taxon>Magnoliopsida</taxon>
        <taxon>eudicotyledons</taxon>
        <taxon>Gunneridae</taxon>
        <taxon>Pentapetalae</taxon>
        <taxon>asterids</taxon>
        <taxon>campanulids</taxon>
        <taxon>Asterales</taxon>
        <taxon>Asteraceae</taxon>
        <taxon>Carduoideae</taxon>
        <taxon>Cardueae</taxon>
        <taxon>Centaureinae</taxon>
        <taxon>Centaurea</taxon>
    </lineage>
</organism>
<dbReference type="Proteomes" id="UP001172457">
    <property type="component" value="Chromosome 7"/>
</dbReference>
<evidence type="ECO:0000313" key="2">
    <source>
        <dbReference type="Proteomes" id="UP001172457"/>
    </source>
</evidence>
<protein>
    <submittedName>
        <fullName evidence="1">Uncharacterized protein</fullName>
    </submittedName>
</protein>